<reference evidence="4" key="1">
    <citation type="submission" date="2016-10" db="EMBL/GenBank/DDBJ databases">
        <authorList>
            <person name="Varghese N."/>
            <person name="Submissions S."/>
        </authorList>
    </citation>
    <scope>NUCLEOTIDE SEQUENCE [LARGE SCALE GENOMIC DNA]</scope>
    <source>
        <strain evidence="4">DSM 44232</strain>
    </source>
</reference>
<accession>A0A1I6EZ35</accession>
<gene>
    <name evidence="3" type="ORF">SAMN04488564_106410</name>
</gene>
<sequence length="247" mass="26687">MDGEKGKLLPFYIVIDVSFSMTLNDKLDTANRIMPTVTDAVAQAPILSDKVRFAVVDFSDDAQVRMPLCDILEEGVQLPALSPRGGTSYVAAFRMLRNQIAQDVKQLKADGFAVHRPVVFFISDGEPTDHRADWEAAFKDLTTYDKGTLTGFSMYPNVVPCGVDDADPTVLQTLIHPAGGPKPMRMYMQDKTKIDAGQAIAAMAEVLISSVLASGESMAQGNSGIILPPDEDLPPGLASYTADDDFV</sequence>
<dbReference type="OrthoDB" id="9806395at2"/>
<name>A0A1I6EZ35_9PSEU</name>
<organism evidence="3 4">
    <name type="scientific">Lentzea waywayandensis</name>
    <dbReference type="NCBI Taxonomy" id="84724"/>
    <lineage>
        <taxon>Bacteria</taxon>
        <taxon>Bacillati</taxon>
        <taxon>Actinomycetota</taxon>
        <taxon>Actinomycetes</taxon>
        <taxon>Pseudonocardiales</taxon>
        <taxon>Pseudonocardiaceae</taxon>
        <taxon>Lentzea</taxon>
    </lineage>
</organism>
<evidence type="ECO:0000256" key="1">
    <source>
        <dbReference type="SAM" id="MobiDB-lite"/>
    </source>
</evidence>
<dbReference type="STRING" id="84724.SAMN04488564_106410"/>
<keyword evidence="4" id="KW-1185">Reference proteome</keyword>
<dbReference type="InterPro" id="IPR036465">
    <property type="entry name" value="vWFA_dom_sf"/>
</dbReference>
<evidence type="ECO:0000313" key="3">
    <source>
        <dbReference type="EMBL" id="SFR22911.1"/>
    </source>
</evidence>
<feature type="domain" description="VWFA" evidence="2">
    <location>
        <begin position="8"/>
        <end position="193"/>
    </location>
</feature>
<dbReference type="RefSeq" id="WP_093599036.1">
    <property type="nucleotide sequence ID" value="NZ_FOYL01000006.1"/>
</dbReference>
<feature type="region of interest" description="Disordered" evidence="1">
    <location>
        <begin position="226"/>
        <end position="247"/>
    </location>
</feature>
<protein>
    <submittedName>
        <fullName evidence="3">Uncharacterized conserved protein YegL, contains vWA domain of TerY type</fullName>
    </submittedName>
</protein>
<dbReference type="AlphaFoldDB" id="A0A1I6EZ35"/>
<proteinExistence type="predicted"/>
<dbReference type="Proteomes" id="UP000198583">
    <property type="component" value="Unassembled WGS sequence"/>
</dbReference>
<dbReference type="Gene3D" id="3.40.50.410">
    <property type="entry name" value="von Willebrand factor, type A domain"/>
    <property type="match status" value="1"/>
</dbReference>
<evidence type="ECO:0000259" key="2">
    <source>
        <dbReference type="SMART" id="SM00327"/>
    </source>
</evidence>
<dbReference type="SMART" id="SM00327">
    <property type="entry name" value="VWA"/>
    <property type="match status" value="1"/>
</dbReference>
<dbReference type="Pfam" id="PF13519">
    <property type="entry name" value="VWA_2"/>
    <property type="match status" value="1"/>
</dbReference>
<dbReference type="SUPFAM" id="SSF53300">
    <property type="entry name" value="vWA-like"/>
    <property type="match status" value="1"/>
</dbReference>
<dbReference type="InterPro" id="IPR002035">
    <property type="entry name" value="VWF_A"/>
</dbReference>
<dbReference type="EMBL" id="FOYL01000006">
    <property type="protein sequence ID" value="SFR22911.1"/>
    <property type="molecule type" value="Genomic_DNA"/>
</dbReference>
<evidence type="ECO:0000313" key="4">
    <source>
        <dbReference type="Proteomes" id="UP000198583"/>
    </source>
</evidence>